<evidence type="ECO:0000313" key="3">
    <source>
        <dbReference type="EMBL" id="CCV65562.1"/>
    </source>
</evidence>
<keyword evidence="4" id="KW-1185">Reference proteome</keyword>
<dbReference type="OrthoDB" id="2606558at2"/>
<feature type="transmembrane region" description="Helical" evidence="1">
    <location>
        <begin position="17"/>
        <end position="38"/>
    </location>
</feature>
<proteinExistence type="predicted"/>
<dbReference type="InterPro" id="IPR045535">
    <property type="entry name" value="ThsA_Macro"/>
</dbReference>
<name>U4KMU7_9MOLU</name>
<dbReference type="HOGENOM" id="CLU_081515_0_0_14"/>
<evidence type="ECO:0000259" key="2">
    <source>
        <dbReference type="Pfam" id="PF20016"/>
    </source>
</evidence>
<organism evidence="3 4">
    <name type="scientific">Acholeplasma brassicae</name>
    <dbReference type="NCBI Taxonomy" id="61635"/>
    <lineage>
        <taxon>Bacteria</taxon>
        <taxon>Bacillati</taxon>
        <taxon>Mycoplasmatota</taxon>
        <taxon>Mollicutes</taxon>
        <taxon>Acholeplasmatales</taxon>
        <taxon>Acholeplasmataceae</taxon>
        <taxon>Acholeplasma</taxon>
    </lineage>
</organism>
<accession>U4KMU7</accession>
<dbReference type="RefSeq" id="WP_030004417.1">
    <property type="nucleotide sequence ID" value="NC_022549.1"/>
</dbReference>
<dbReference type="Pfam" id="PF20016">
    <property type="entry name" value="ThsA_Macro"/>
    <property type="match status" value="1"/>
</dbReference>
<reference evidence="3 4" key="1">
    <citation type="journal article" date="2013" name="J. Mol. Microbiol. Biotechnol.">
        <title>Analysis of the Complete Genomes of Acholeplasma brassicae , A. palmae and A. laidlawii and Their Comparison to the Obligate Parasites from ' Candidatus Phytoplasma'.</title>
        <authorList>
            <person name="Kube M."/>
            <person name="Siewert C."/>
            <person name="Migdoll A.M."/>
            <person name="Duduk B."/>
            <person name="Holz S."/>
            <person name="Rabus R."/>
            <person name="Seemuller E."/>
            <person name="Mitrovic J."/>
            <person name="Muller I."/>
            <person name="Buttner C."/>
            <person name="Reinhardt R."/>
        </authorList>
    </citation>
    <scope>NUCLEOTIDE SEQUENCE [LARGE SCALE GENOMIC DNA]</scope>
    <source>
        <strain evidence="4">0502</strain>
    </source>
</reference>
<evidence type="ECO:0000256" key="1">
    <source>
        <dbReference type="SAM" id="Phobius"/>
    </source>
</evidence>
<sequence length="297" mass="34018">MTYLTEVKLNLKPIFHLFLKISGIVFSVFAILVTFISLEDIGLTNIWHKIGIIISILVLSLIMSMILILFLFKKNRIWSNGKNKVFASYGDLIKYAFKVKEKNKRIIVIPVNDTFETIVDVGGEKVVNPLVSPNSLHGIWIEEFCKKYEITVNELNSRISANLKLQNRKPVQIYSEDEKRRGNKEKYDLGTVAILNAGNTIFYLVAISEFDEKNNAQSNKIYIRKAVETLIEFYDENGQGFPLYMPLMGTGTSRAKLTHKQSLKLIKSGIFAFEEKINGQINIIVFHKDRDKISIFD</sequence>
<keyword evidence="1" id="KW-0472">Membrane</keyword>
<protein>
    <submittedName>
        <fullName evidence="3">Conserved hypthetical protein</fullName>
    </submittedName>
</protein>
<feature type="transmembrane region" description="Helical" evidence="1">
    <location>
        <begin position="50"/>
        <end position="72"/>
    </location>
</feature>
<dbReference type="Proteomes" id="UP000032737">
    <property type="component" value="Chromosome"/>
</dbReference>
<evidence type="ECO:0000313" key="4">
    <source>
        <dbReference type="Proteomes" id="UP000032737"/>
    </source>
</evidence>
<keyword evidence="1" id="KW-1133">Transmembrane helix</keyword>
<keyword evidence="1" id="KW-0812">Transmembrane</keyword>
<dbReference type="STRING" id="61635.BN85305410"/>
<dbReference type="AlphaFoldDB" id="U4KMU7"/>
<gene>
    <name evidence="3" type="ORF">BN85305410</name>
</gene>
<feature type="domain" description="Thoeris protein ThsA Macro" evidence="2">
    <location>
        <begin position="90"/>
        <end position="285"/>
    </location>
</feature>
<dbReference type="EMBL" id="FO681348">
    <property type="protein sequence ID" value="CCV65562.1"/>
    <property type="molecule type" value="Genomic_DNA"/>
</dbReference>
<dbReference type="KEGG" id="abra:BN85305410"/>